<dbReference type="InterPro" id="IPR035992">
    <property type="entry name" value="Ricin_B-like_lectins"/>
</dbReference>
<dbReference type="AlphaFoldDB" id="A0A8T4J180"/>
<organism evidence="3 4">
    <name type="scientific">Streptomyces daliensis</name>
    <dbReference type="NCBI Taxonomy" id="299421"/>
    <lineage>
        <taxon>Bacteria</taxon>
        <taxon>Bacillati</taxon>
        <taxon>Actinomycetota</taxon>
        <taxon>Actinomycetes</taxon>
        <taxon>Kitasatosporales</taxon>
        <taxon>Streptomycetaceae</taxon>
        <taxon>Streptomyces</taxon>
    </lineage>
</organism>
<dbReference type="EMBL" id="JAGSMN010000725">
    <property type="protein sequence ID" value="MBR7676713.1"/>
    <property type="molecule type" value="Genomic_DNA"/>
</dbReference>
<dbReference type="InterPro" id="IPR000772">
    <property type="entry name" value="Ricin_B_lectin"/>
</dbReference>
<feature type="non-terminal residue" evidence="3">
    <location>
        <position position="1"/>
    </location>
</feature>
<sequence>GPGAGDGRLAESAADASREGSEESGGAASETTAKKSPAQGTYRIRSVASSLCLSERDGEGSGNVYQSGCEGAVPVYALEKAESGAYRIRSLHPTFGKGCLGVDEGSTHPGARMVDDYCGHRGVAERFRLQPTAEPARGYRLKPLHADTCVTVPGGSAKEGTSVLQLPCDSGLEGQIFRFDPVPAPRGIPTPKG</sequence>
<feature type="region of interest" description="Disordered" evidence="1">
    <location>
        <begin position="1"/>
        <end position="41"/>
    </location>
</feature>
<keyword evidence="4" id="KW-1185">Reference proteome</keyword>
<evidence type="ECO:0000313" key="4">
    <source>
        <dbReference type="Proteomes" id="UP000675554"/>
    </source>
</evidence>
<accession>A0A8T4J180</accession>
<dbReference type="CDD" id="cd00161">
    <property type="entry name" value="beta-trefoil_Ricin-like"/>
    <property type="match status" value="1"/>
</dbReference>
<gene>
    <name evidence="3" type="ORF">KDA82_27645</name>
</gene>
<comment type="caution">
    <text evidence="3">The sequence shown here is derived from an EMBL/GenBank/DDBJ whole genome shotgun (WGS) entry which is preliminary data.</text>
</comment>
<proteinExistence type="predicted"/>
<reference evidence="3" key="1">
    <citation type="submission" date="2021-04" db="EMBL/GenBank/DDBJ databases">
        <title>Sequencing of actinobacteria type strains.</title>
        <authorList>
            <person name="Nguyen G.-S."/>
            <person name="Wentzel A."/>
        </authorList>
    </citation>
    <scope>NUCLEOTIDE SEQUENCE</scope>
    <source>
        <strain evidence="3">DSM 42095</strain>
    </source>
</reference>
<evidence type="ECO:0000313" key="3">
    <source>
        <dbReference type="EMBL" id="MBR7676713.1"/>
    </source>
</evidence>
<dbReference type="SUPFAM" id="SSF50370">
    <property type="entry name" value="Ricin B-like lectins"/>
    <property type="match status" value="1"/>
</dbReference>
<protein>
    <submittedName>
        <fullName evidence="3">RICIN domain-containing protein</fullName>
    </submittedName>
</protein>
<feature type="domain" description="Ricin B lectin" evidence="2">
    <location>
        <begin position="80"/>
        <end position="165"/>
    </location>
</feature>
<evidence type="ECO:0000259" key="2">
    <source>
        <dbReference type="Pfam" id="PF14200"/>
    </source>
</evidence>
<name>A0A8T4J180_9ACTN</name>
<dbReference type="Pfam" id="PF14200">
    <property type="entry name" value="RicinB_lectin_2"/>
    <property type="match status" value="1"/>
</dbReference>
<dbReference type="Gene3D" id="2.80.10.50">
    <property type="match status" value="2"/>
</dbReference>
<dbReference type="PROSITE" id="PS50231">
    <property type="entry name" value="RICIN_B_LECTIN"/>
    <property type="match status" value="1"/>
</dbReference>
<evidence type="ECO:0000256" key="1">
    <source>
        <dbReference type="SAM" id="MobiDB-lite"/>
    </source>
</evidence>
<dbReference type="Proteomes" id="UP000675554">
    <property type="component" value="Unassembled WGS sequence"/>
</dbReference>